<feature type="domain" description="DUF8202" evidence="6">
    <location>
        <begin position="1260"/>
        <end position="1433"/>
    </location>
</feature>
<dbReference type="EMBL" id="FZPD01000005">
    <property type="protein sequence ID" value="SNT27219.1"/>
    <property type="molecule type" value="Genomic_DNA"/>
</dbReference>
<dbReference type="Pfam" id="PF26628">
    <property type="entry name" value="DUF8202"/>
    <property type="match status" value="3"/>
</dbReference>
<evidence type="ECO:0000256" key="4">
    <source>
        <dbReference type="ARBA" id="ARBA00022837"/>
    </source>
</evidence>
<dbReference type="InterPro" id="IPR028974">
    <property type="entry name" value="TSP_type-3_rpt"/>
</dbReference>
<proteinExistence type="predicted"/>
<sequence length="2039" mass="217276">METHNLELQGIKAYKVILVALLVVLYLPTSGQTIIYADDFEAGFEGWSSTDWTRDANVALPGSDGNYLHPTSFDNYSSNTNVTTTSGTIDLTGHYSLILQVDISYNTEADFDGFNIEYSSNNGTNWNLLGSATDGSNWYNDASNDGLGTEGWSGDNGGWVTASIPLPEILENNNQVRFRVNFASDLLFTDVGVGFDNFTVTGYQTSNTSPGNVSSGLSLWLRANGPIYTENGNIAIWADESGNANHARQTTDASRPGFLADAINENPALQYDDSYVQGTAGFYTREFFVVIDPDFISSSSAETGDVIGYEPGDVGSLELGASTVQFDDELITHTIQPSTGYRSAFQDASGEYVLANPIIINDRWNATNNGQNLYLNGEQVDNIEVDPDTDYTDFADGAYIIGYGFDLSDDFQGGIAEVISYSSKLSASDRVDVETYLAIKYGITLDEDPSSAATNYDYQVDGSTIIWPGTANTAYQSYHHDVAGIGKNVTTQGLNQQTSQSINDATIVNVGSASDLDDGEYLVWGNDDGENTFTTSDVITGITHRLQRIWKVKETGDVGTITLTFDITNLAVDKDNTTLNLIVAPGTATMPTDLGDDAVSSLILGGNVTRNGGKDLLSFENVDLSDGDFFTLGGDVQTIAPGGVSAGLTLWLRPEDGVSVNGSNQVTSWADVSGNGNDADQGDDNEKPTLLENEVNFNDAIDFSDDFLDGIAGFNTQDYFMVLKPDATVQSGSGNGFVLGLRNGAFDGMYLGINGGDTLVGHAVNSYRSAYIDAAASLDPVFILNSRNDVDASPTAQDILINDLSVGNGAGGTFANRSNSYFRLGNNFNSTDSYDGKITEIISYNTRLSDSDRRDVVSYLALKYGVTLDISSDPYTSSSVSIYNNTAYANDIAGIGINLDHGLIQTSSMSGNADAVVNVAGGTDLGTGDYVLWGSDATDKTLVKSTELPSGFEERMQTEWQVDVTGSPGPVTVKVYVGAITNFNRRAKSEGLYHLLVNTSNDFSTITTSYEGSYFSGDTVVFTNVTFSDNDYFTVSVPVEASLHANMSLWLRADAGTSTTTNGAAVTTWEDQAGSNNATGAGGNRPLYVESAIGNKPALDFDGTNDIMDGSGGFYSHDYFIVVDPDITYNYNSGFGTIVGFESGQLTSMALGGDATSDLTNEVVTHLYRGAGNYRSGYETTAVSYSDALIVNASENATNNGQDLFIDGIGVNNAEANAGTYTALSNQAYRLAEDLGAGGGLWNGKIAEVVTFSARLTDNERRDITSYLAIKYGIELDISSTGYTYNDGTNLYNLTSYPNAIAAIGANADHGLSINSNASLDASAILTISNPSSLNSEDYLFWGHDGGVITSSTSNLPSTVTERATRIWGITETGDVGTVNLSFDLTGGGYGAYTLTDFSLIIDDDSDFTNGTIRIASAASFDGTTLTFEGIDLSGAVNISIGTGRDLSTDSDSDGIPDYFELAYGTNEADANSPITNGGDDDNLDAAPNKGINDTGINGDGITDALEQILIDNGAAGPISRVTDTDGDGIPDWLEVADGTNPFNGNQPTNTGDADTDNDGIPDAFESYITSKGGAADPDLSTDTDGDGIPDYYEVLNDTDPNDVNDPTVSGGSDGDADGISDALEAILLAGGADAPIDVNSDVDGDGIPDFIEALTKTDPFNEDSPGLPSGVVNVRSLQADYQVSGGNCIDMDGYQWIHVTDNNGSLVFSINPVGNDLGSTCWAVRILSGEANVRKQTVGGVQDEYVLNRNWWITPTTQPSSNVYIRFYSLDADPIDLRDKAVSDGYNPNTLEEFQADSIHFTKISGIDDLDPFVSGGTRSSHQPLVADAGSLGKSFTFGINSFSSFVPHYSPGNDDAPLPIELNFFQAKLEGQVIKLFWQTLTEQNNEKFLILRSSDGESFETIGKIPGMGDSSNPIDYQFVDKKPTSGLNYYQLVQVDFDGQSSSSNIIMVDAYASSDWVVYPNPSSDVINISLSDPQIISEGFQLSLTDISGRQFPVDSFVFGSQIKVPVSHLTLGRYTLKLEVAGHSKTFTVVVK</sequence>
<keyword evidence="3" id="KW-0732">Signal</keyword>
<dbReference type="Pfam" id="PF18962">
    <property type="entry name" value="Por_Secre_tail"/>
    <property type="match status" value="1"/>
</dbReference>
<evidence type="ECO:0000256" key="1">
    <source>
        <dbReference type="ARBA" id="ARBA00004613"/>
    </source>
</evidence>
<feature type="domain" description="DUF8202" evidence="6">
    <location>
        <begin position="853"/>
        <end position="1030"/>
    </location>
</feature>
<evidence type="ECO:0000256" key="2">
    <source>
        <dbReference type="ARBA" id="ARBA00022525"/>
    </source>
</evidence>
<dbReference type="OrthoDB" id="937443at2"/>
<keyword evidence="2" id="KW-0964">Secreted</keyword>
<protein>
    <submittedName>
        <fullName evidence="7">Uncharacterized protein</fullName>
    </submittedName>
</protein>
<evidence type="ECO:0000313" key="8">
    <source>
        <dbReference type="Proteomes" id="UP000198393"/>
    </source>
</evidence>
<evidence type="ECO:0000313" key="7">
    <source>
        <dbReference type="EMBL" id="SNT27219.1"/>
    </source>
</evidence>
<dbReference type="Gene3D" id="2.60.120.260">
    <property type="entry name" value="Galactose-binding domain-like"/>
    <property type="match status" value="1"/>
</dbReference>
<keyword evidence="8" id="KW-1185">Reference proteome</keyword>
<keyword evidence="4" id="KW-0106">Calcium</keyword>
<gene>
    <name evidence="7" type="ORF">SAMN05421640_3087</name>
</gene>
<dbReference type="Proteomes" id="UP000198393">
    <property type="component" value="Unassembled WGS sequence"/>
</dbReference>
<organism evidence="7 8">
    <name type="scientific">Ekhidna lutea</name>
    <dbReference type="NCBI Taxonomy" id="447679"/>
    <lineage>
        <taxon>Bacteria</taxon>
        <taxon>Pseudomonadati</taxon>
        <taxon>Bacteroidota</taxon>
        <taxon>Cytophagia</taxon>
        <taxon>Cytophagales</taxon>
        <taxon>Reichenbachiellaceae</taxon>
        <taxon>Ekhidna</taxon>
    </lineage>
</organism>
<dbReference type="Pfam" id="PF18884">
    <property type="entry name" value="TSP3_bac"/>
    <property type="match status" value="5"/>
</dbReference>
<dbReference type="InterPro" id="IPR059100">
    <property type="entry name" value="TSP3_bac"/>
</dbReference>
<reference evidence="7 8" key="1">
    <citation type="submission" date="2017-06" db="EMBL/GenBank/DDBJ databases">
        <authorList>
            <person name="Kim H.J."/>
            <person name="Triplett B.A."/>
        </authorList>
    </citation>
    <scope>NUCLEOTIDE SEQUENCE [LARGE SCALE GENOMIC DNA]</scope>
    <source>
        <strain evidence="7 8">DSM 19307</strain>
    </source>
</reference>
<feature type="domain" description="Secretion system C-terminal sorting" evidence="5">
    <location>
        <begin position="1963"/>
        <end position="2034"/>
    </location>
</feature>
<dbReference type="NCBIfam" id="TIGR04183">
    <property type="entry name" value="Por_Secre_tail"/>
    <property type="match status" value="1"/>
</dbReference>
<dbReference type="InterPro" id="IPR026444">
    <property type="entry name" value="Secre_tail"/>
</dbReference>
<evidence type="ECO:0000259" key="6">
    <source>
        <dbReference type="Pfam" id="PF26628"/>
    </source>
</evidence>
<dbReference type="GO" id="GO:0005509">
    <property type="term" value="F:calcium ion binding"/>
    <property type="evidence" value="ECO:0007669"/>
    <property type="project" value="InterPro"/>
</dbReference>
<comment type="subcellular location">
    <subcellularLocation>
        <location evidence="1">Secreted</location>
    </subcellularLocation>
</comment>
<dbReference type="InterPro" id="IPR058515">
    <property type="entry name" value="DUF8202"/>
</dbReference>
<evidence type="ECO:0000256" key="3">
    <source>
        <dbReference type="ARBA" id="ARBA00022729"/>
    </source>
</evidence>
<name>A0A239LC58_EKHLU</name>
<dbReference type="RefSeq" id="WP_089357771.1">
    <property type="nucleotide sequence ID" value="NZ_FZPD01000005.1"/>
</dbReference>
<feature type="domain" description="DUF8202" evidence="6">
    <location>
        <begin position="430"/>
        <end position="584"/>
    </location>
</feature>
<accession>A0A239LC58</accession>
<dbReference type="Gene3D" id="4.10.1080.10">
    <property type="entry name" value="TSP type-3 repeat"/>
    <property type="match status" value="1"/>
</dbReference>
<evidence type="ECO:0000259" key="5">
    <source>
        <dbReference type="Pfam" id="PF18962"/>
    </source>
</evidence>